<evidence type="ECO:0000256" key="1">
    <source>
        <dbReference type="ARBA" id="ARBA00022798"/>
    </source>
</evidence>
<protein>
    <recommendedName>
        <fullName evidence="6">Glycerol operon regulatory protein</fullName>
    </recommendedName>
</protein>
<evidence type="ECO:0000259" key="8">
    <source>
        <dbReference type="PROSITE" id="PS51078"/>
    </source>
</evidence>
<dbReference type="GO" id="GO:0006071">
    <property type="term" value="P:glycerol metabolic process"/>
    <property type="evidence" value="ECO:0007669"/>
    <property type="project" value="UniProtKB-KW"/>
</dbReference>
<dbReference type="PROSITE" id="PS51077">
    <property type="entry name" value="HTH_ICLR"/>
    <property type="match status" value="1"/>
</dbReference>
<feature type="domain" description="HTH iclR-type" evidence="7">
    <location>
        <begin position="21"/>
        <end position="83"/>
    </location>
</feature>
<keyword evidence="2" id="KW-0805">Transcription regulation</keyword>
<dbReference type="Gene3D" id="1.10.10.10">
    <property type="entry name" value="Winged helix-like DNA-binding domain superfamily/Winged helix DNA-binding domain"/>
    <property type="match status" value="1"/>
</dbReference>
<evidence type="ECO:0000256" key="5">
    <source>
        <dbReference type="ARBA" id="ARBA00058938"/>
    </source>
</evidence>
<dbReference type="InterPro" id="IPR036388">
    <property type="entry name" value="WH-like_DNA-bd_sf"/>
</dbReference>
<dbReference type="Pfam" id="PF09339">
    <property type="entry name" value="HTH_IclR"/>
    <property type="match status" value="1"/>
</dbReference>
<dbReference type="Proteomes" id="UP000053246">
    <property type="component" value="Unassembled WGS sequence"/>
</dbReference>
<evidence type="ECO:0000259" key="7">
    <source>
        <dbReference type="PROSITE" id="PS51077"/>
    </source>
</evidence>
<dbReference type="SUPFAM" id="SSF46785">
    <property type="entry name" value="Winged helix' DNA-binding domain"/>
    <property type="match status" value="1"/>
</dbReference>
<gene>
    <name evidence="9" type="ORF">ADL17_13070</name>
</gene>
<dbReference type="InterPro" id="IPR050707">
    <property type="entry name" value="HTH_MetabolicPath_Reg"/>
</dbReference>
<dbReference type="PANTHER" id="PTHR30136:SF35">
    <property type="entry name" value="HTH-TYPE TRANSCRIPTIONAL REGULATOR RV1719"/>
    <property type="match status" value="1"/>
</dbReference>
<dbReference type="GO" id="GO:0045892">
    <property type="term" value="P:negative regulation of DNA-templated transcription"/>
    <property type="evidence" value="ECO:0007669"/>
    <property type="project" value="TreeGrafter"/>
</dbReference>
<dbReference type="Pfam" id="PF01614">
    <property type="entry name" value="IclR_C"/>
    <property type="match status" value="1"/>
</dbReference>
<dbReference type="InterPro" id="IPR029016">
    <property type="entry name" value="GAF-like_dom_sf"/>
</dbReference>
<name>A0A9X0HZR9_9ACTN</name>
<evidence type="ECO:0000256" key="3">
    <source>
        <dbReference type="ARBA" id="ARBA00023125"/>
    </source>
</evidence>
<keyword evidence="1" id="KW-0319">Glycerol metabolism</keyword>
<dbReference type="SMART" id="SM00346">
    <property type="entry name" value="HTH_ICLR"/>
    <property type="match status" value="1"/>
</dbReference>
<dbReference type="GO" id="GO:0003677">
    <property type="term" value="F:DNA binding"/>
    <property type="evidence" value="ECO:0007669"/>
    <property type="project" value="UniProtKB-KW"/>
</dbReference>
<evidence type="ECO:0000256" key="6">
    <source>
        <dbReference type="ARBA" id="ARBA00070406"/>
    </source>
</evidence>
<dbReference type="PANTHER" id="PTHR30136">
    <property type="entry name" value="HELIX-TURN-HELIX TRANSCRIPTIONAL REGULATOR, ICLR FAMILY"/>
    <property type="match status" value="1"/>
</dbReference>
<organism evidence="9 10">
    <name type="scientific">Micromonospora maris</name>
    <dbReference type="NCBI Taxonomy" id="1003110"/>
    <lineage>
        <taxon>Bacteria</taxon>
        <taxon>Bacillati</taxon>
        <taxon>Actinomycetota</taxon>
        <taxon>Actinomycetes</taxon>
        <taxon>Micromonosporales</taxon>
        <taxon>Micromonosporaceae</taxon>
        <taxon>Micromonospora</taxon>
    </lineage>
</organism>
<proteinExistence type="predicted"/>
<evidence type="ECO:0000256" key="2">
    <source>
        <dbReference type="ARBA" id="ARBA00023015"/>
    </source>
</evidence>
<accession>A0A9X0HZR9</accession>
<dbReference type="Gene3D" id="3.30.450.40">
    <property type="match status" value="1"/>
</dbReference>
<keyword evidence="4" id="KW-0804">Transcription</keyword>
<dbReference type="OMA" id="ANTLMMW"/>
<dbReference type="InterPro" id="IPR005471">
    <property type="entry name" value="Tscrpt_reg_IclR_N"/>
</dbReference>
<dbReference type="InterPro" id="IPR036390">
    <property type="entry name" value="WH_DNA-bd_sf"/>
</dbReference>
<dbReference type="EMBL" id="LMWI01000002">
    <property type="protein sequence ID" value="KUJ44162.1"/>
    <property type="molecule type" value="Genomic_DNA"/>
</dbReference>
<feature type="domain" description="IclR-ED" evidence="8">
    <location>
        <begin position="84"/>
        <end position="267"/>
    </location>
</feature>
<comment type="caution">
    <text evidence="9">The sequence shown here is derived from an EMBL/GenBank/DDBJ whole genome shotgun (WGS) entry which is preliminary data.</text>
</comment>
<keyword evidence="10" id="KW-1185">Reference proteome</keyword>
<evidence type="ECO:0000313" key="9">
    <source>
        <dbReference type="EMBL" id="KUJ44162.1"/>
    </source>
</evidence>
<dbReference type="InterPro" id="IPR014757">
    <property type="entry name" value="Tscrpt_reg_IclR_C"/>
</dbReference>
<dbReference type="PROSITE" id="PS51078">
    <property type="entry name" value="ICLR_ED"/>
    <property type="match status" value="1"/>
</dbReference>
<dbReference type="SUPFAM" id="SSF55781">
    <property type="entry name" value="GAF domain-like"/>
    <property type="match status" value="1"/>
</dbReference>
<dbReference type="FunFam" id="1.10.10.10:FF:000056">
    <property type="entry name" value="IclR family transcriptional regulator"/>
    <property type="match status" value="1"/>
</dbReference>
<sequence>MSQVAGPSPAAEGPAARESGTQALDRALSVLLAFRSGGVERKVSDVSRELGLHKSTASRLFRALADTGFLQRNEETGAYRLGVTVFELGACFLEGLDMHALARPLLHQLAQDEGESVNLSIRDELDALSIYIERGTRNVQLVSRLGRRIPLWCSAAGKALLLDLDDEQIRAMFADTQFTPLTPNTITDLDTFAKRMHQVREQGWALNDEESEEGLRVVAAPVRDRLGQVTAAISISGPIFRLDETRVAELAAAAVRTANELSRQLGHGVGAVWGD</sequence>
<evidence type="ECO:0000256" key="4">
    <source>
        <dbReference type="ARBA" id="ARBA00023163"/>
    </source>
</evidence>
<dbReference type="GO" id="GO:0003700">
    <property type="term" value="F:DNA-binding transcription factor activity"/>
    <property type="evidence" value="ECO:0007669"/>
    <property type="project" value="TreeGrafter"/>
</dbReference>
<keyword evidence="3" id="KW-0238">DNA-binding</keyword>
<reference evidence="9 10" key="1">
    <citation type="submission" date="2015-10" db="EMBL/GenBank/DDBJ databases">
        <authorList>
            <person name="Ju K.-S."/>
            <person name="Doroghazi J.R."/>
            <person name="Metcalf W.W."/>
        </authorList>
    </citation>
    <scope>NUCLEOTIDE SEQUENCE [LARGE SCALE GENOMIC DNA]</scope>
    <source>
        <strain evidence="9 10">NRRL B-24793</strain>
    </source>
</reference>
<evidence type="ECO:0000313" key="10">
    <source>
        <dbReference type="Proteomes" id="UP000053246"/>
    </source>
</evidence>
<dbReference type="RefSeq" id="WP_013733324.1">
    <property type="nucleotide sequence ID" value="NZ_LMWI01000002.1"/>
</dbReference>
<dbReference type="AlphaFoldDB" id="A0A9X0HZR9"/>
<comment type="function">
    <text evidence="5">May be an activator protein for the gylABX operon.</text>
</comment>